<keyword evidence="3" id="KW-1185">Reference proteome</keyword>
<feature type="region of interest" description="Disordered" evidence="1">
    <location>
        <begin position="51"/>
        <end position="112"/>
    </location>
</feature>
<accession>A0A2N5VY87</accession>
<feature type="compositionally biased region" description="Polar residues" evidence="1">
    <location>
        <begin position="79"/>
        <end position="100"/>
    </location>
</feature>
<proteinExistence type="predicted"/>
<feature type="compositionally biased region" description="Basic and acidic residues" evidence="1">
    <location>
        <begin position="1"/>
        <end position="11"/>
    </location>
</feature>
<feature type="region of interest" description="Disordered" evidence="1">
    <location>
        <begin position="1"/>
        <end position="34"/>
    </location>
</feature>
<protein>
    <submittedName>
        <fullName evidence="2">Uncharacterized protein</fullName>
    </submittedName>
</protein>
<organism evidence="2 3">
    <name type="scientific">Puccinia coronata f. sp. avenae</name>
    <dbReference type="NCBI Taxonomy" id="200324"/>
    <lineage>
        <taxon>Eukaryota</taxon>
        <taxon>Fungi</taxon>
        <taxon>Dikarya</taxon>
        <taxon>Basidiomycota</taxon>
        <taxon>Pucciniomycotina</taxon>
        <taxon>Pucciniomycetes</taxon>
        <taxon>Pucciniales</taxon>
        <taxon>Pucciniaceae</taxon>
        <taxon>Puccinia</taxon>
    </lineage>
</organism>
<evidence type="ECO:0000313" key="2">
    <source>
        <dbReference type="EMBL" id="PLW54946.1"/>
    </source>
</evidence>
<dbReference type="Proteomes" id="UP000235388">
    <property type="component" value="Unassembled WGS sequence"/>
</dbReference>
<dbReference type="EMBL" id="PGCJ01000038">
    <property type="protein sequence ID" value="PLW54946.1"/>
    <property type="molecule type" value="Genomic_DNA"/>
</dbReference>
<dbReference type="AlphaFoldDB" id="A0A2N5VY87"/>
<gene>
    <name evidence="2" type="ORF">PCANC_02700</name>
</gene>
<name>A0A2N5VY87_9BASI</name>
<evidence type="ECO:0000256" key="1">
    <source>
        <dbReference type="SAM" id="MobiDB-lite"/>
    </source>
</evidence>
<reference evidence="2 3" key="1">
    <citation type="submission" date="2017-11" db="EMBL/GenBank/DDBJ databases">
        <title>De novo assembly and phasing of dikaryotic genomes from two isolates of Puccinia coronata f. sp. avenae, the causal agent of oat crown rust.</title>
        <authorList>
            <person name="Miller M.E."/>
            <person name="Zhang Y."/>
            <person name="Omidvar V."/>
            <person name="Sperschneider J."/>
            <person name="Schwessinger B."/>
            <person name="Raley C."/>
            <person name="Palmer J.M."/>
            <person name="Garnica D."/>
            <person name="Upadhyaya N."/>
            <person name="Rathjen J."/>
            <person name="Taylor J.M."/>
            <person name="Park R.F."/>
            <person name="Dodds P.N."/>
            <person name="Hirsch C.D."/>
            <person name="Kianian S.F."/>
            <person name="Figueroa M."/>
        </authorList>
    </citation>
    <scope>NUCLEOTIDE SEQUENCE [LARGE SCALE GENOMIC DNA]</scope>
    <source>
        <strain evidence="2">12NC29</strain>
    </source>
</reference>
<feature type="compositionally biased region" description="Basic residues" evidence="1">
    <location>
        <begin position="12"/>
        <end position="21"/>
    </location>
</feature>
<sequence length="112" mass="12098">MYLKAQGDKKIYTRRFSRHSPRSSPIPNGTLRRGRFAPAQALRIEGLVVNGGSQEPRTGALGASGVHGSPHIGCPSEIPLNSKSPTNSHQHTSPNQQSNPAVLLYGSRRQSM</sequence>
<evidence type="ECO:0000313" key="3">
    <source>
        <dbReference type="Proteomes" id="UP000235388"/>
    </source>
</evidence>
<comment type="caution">
    <text evidence="2">The sequence shown here is derived from an EMBL/GenBank/DDBJ whole genome shotgun (WGS) entry which is preliminary data.</text>
</comment>